<dbReference type="Proteomes" id="UP001180840">
    <property type="component" value="Unassembled WGS sequence"/>
</dbReference>
<reference evidence="1" key="1">
    <citation type="submission" date="2023-07" db="EMBL/GenBank/DDBJ databases">
        <title>Sequencing the genomes of 1000 actinobacteria strains.</title>
        <authorList>
            <person name="Klenk H.-P."/>
        </authorList>
    </citation>
    <scope>NUCLEOTIDE SEQUENCE</scope>
    <source>
        <strain evidence="1">DSM 107476</strain>
    </source>
</reference>
<comment type="caution">
    <text evidence="1">The sequence shown here is derived from an EMBL/GenBank/DDBJ whole genome shotgun (WGS) entry which is preliminary data.</text>
</comment>
<evidence type="ECO:0000313" key="1">
    <source>
        <dbReference type="EMBL" id="MDR7330809.1"/>
    </source>
</evidence>
<gene>
    <name evidence="1" type="ORF">J2S39_002485</name>
</gene>
<protein>
    <submittedName>
        <fullName evidence="1">Uncharacterized protein</fullName>
    </submittedName>
</protein>
<organism evidence="1 2">
    <name type="scientific">Corynebacterium guangdongense</name>
    <dbReference type="NCBI Taxonomy" id="1783348"/>
    <lineage>
        <taxon>Bacteria</taxon>
        <taxon>Bacillati</taxon>
        <taxon>Actinomycetota</taxon>
        <taxon>Actinomycetes</taxon>
        <taxon>Mycobacteriales</taxon>
        <taxon>Corynebacteriaceae</taxon>
        <taxon>Corynebacterium</taxon>
    </lineage>
</organism>
<accession>A0ABU2A0U8</accession>
<sequence>MTLLLIAIVPLILALFAILMEKLESGALRRSFEPSAESLPVTDTEEGDQDAS</sequence>
<name>A0ABU2A0U8_9CORY</name>
<dbReference type="EMBL" id="JAVDXZ010000001">
    <property type="protein sequence ID" value="MDR7330809.1"/>
    <property type="molecule type" value="Genomic_DNA"/>
</dbReference>
<keyword evidence="2" id="KW-1185">Reference proteome</keyword>
<evidence type="ECO:0000313" key="2">
    <source>
        <dbReference type="Proteomes" id="UP001180840"/>
    </source>
</evidence>
<proteinExistence type="predicted"/>
<dbReference type="RefSeq" id="WP_290196865.1">
    <property type="nucleotide sequence ID" value="NZ_CP047654.1"/>
</dbReference>